<gene>
    <name evidence="3" type="ORF">FHS37_003471</name>
</gene>
<dbReference type="PANTHER" id="PTHR24322:SF736">
    <property type="entry name" value="RETINOL DEHYDROGENASE 10"/>
    <property type="match status" value="1"/>
</dbReference>
<keyword evidence="2" id="KW-0560">Oxidoreductase</keyword>
<dbReference type="EMBL" id="JACHJI010000005">
    <property type="protein sequence ID" value="MBB4899411.1"/>
    <property type="molecule type" value="Genomic_DNA"/>
</dbReference>
<dbReference type="CDD" id="cd05233">
    <property type="entry name" value="SDR_c"/>
    <property type="match status" value="1"/>
</dbReference>
<protein>
    <submittedName>
        <fullName evidence="3">NAD(P)-dependent dehydrogenase (Short-subunit alcohol dehydrogenase family)/uncharacterized protein with PIN domain</fullName>
    </submittedName>
</protein>
<evidence type="ECO:0000256" key="2">
    <source>
        <dbReference type="ARBA" id="ARBA00023002"/>
    </source>
</evidence>
<evidence type="ECO:0000313" key="4">
    <source>
        <dbReference type="Proteomes" id="UP000579523"/>
    </source>
</evidence>
<evidence type="ECO:0000256" key="1">
    <source>
        <dbReference type="ARBA" id="ARBA00006484"/>
    </source>
</evidence>
<dbReference type="GO" id="GO:0016616">
    <property type="term" value="F:oxidoreductase activity, acting on the CH-OH group of donors, NAD or NADP as acceptor"/>
    <property type="evidence" value="ECO:0007669"/>
    <property type="project" value="TreeGrafter"/>
</dbReference>
<dbReference type="Gene3D" id="3.40.50.720">
    <property type="entry name" value="NAD(P)-binding Rossmann-like Domain"/>
    <property type="match status" value="1"/>
</dbReference>
<organism evidence="3 4">
    <name type="scientific">Streptomyces griseomycini</name>
    <dbReference type="NCBI Taxonomy" id="66895"/>
    <lineage>
        <taxon>Bacteria</taxon>
        <taxon>Bacillati</taxon>
        <taxon>Actinomycetota</taxon>
        <taxon>Actinomycetes</taxon>
        <taxon>Kitasatosporales</taxon>
        <taxon>Streptomycetaceae</taxon>
        <taxon>Streptomyces</taxon>
    </lineage>
</organism>
<dbReference type="PANTHER" id="PTHR24322">
    <property type="entry name" value="PKSB"/>
    <property type="match status" value="1"/>
</dbReference>
<dbReference type="AlphaFoldDB" id="A0A7W7M1F6"/>
<dbReference type="InterPro" id="IPR036291">
    <property type="entry name" value="NAD(P)-bd_dom_sf"/>
</dbReference>
<comment type="caution">
    <text evidence="3">The sequence shown here is derived from an EMBL/GenBank/DDBJ whole genome shotgun (WGS) entry which is preliminary data.</text>
</comment>
<keyword evidence="4" id="KW-1185">Reference proteome</keyword>
<evidence type="ECO:0000313" key="3">
    <source>
        <dbReference type="EMBL" id="MBB4899411.1"/>
    </source>
</evidence>
<dbReference type="Pfam" id="PF00106">
    <property type="entry name" value="adh_short"/>
    <property type="match status" value="1"/>
</dbReference>
<accession>A0A7W7M1F6</accession>
<reference evidence="3 4" key="1">
    <citation type="submission" date="2020-08" db="EMBL/GenBank/DDBJ databases">
        <title>Genomic Encyclopedia of Type Strains, Phase III (KMG-III): the genomes of soil and plant-associated and newly described type strains.</title>
        <authorList>
            <person name="Whitman W."/>
        </authorList>
    </citation>
    <scope>NUCLEOTIDE SEQUENCE [LARGE SCALE GENOMIC DNA]</scope>
    <source>
        <strain evidence="3 4">CECT 3273</strain>
    </source>
</reference>
<dbReference type="SUPFAM" id="SSF51735">
    <property type="entry name" value="NAD(P)-binding Rossmann-fold domains"/>
    <property type="match status" value="1"/>
</dbReference>
<name>A0A7W7M1F6_9ACTN</name>
<sequence length="667" mass="72550">MTTTDQLDRAVADPIGLITGLVTDAEEELGVVTIRTVVTAVADGRARSRQVARALAVRFAALTDGRSPAPRMIGDLLIEFRKAGAPAIAAPVCAECGKQLRTLQREEQDWRCSVCGQETAECTVCGNVRRVSSRDRRGPARCSMRPDTDDRDPAAVVHELITAIAPGADHDAVAEALRRSAPHRPHHRQRAVWALEDNPRLLTGEGCLAQHRAILRFVDLLHEAGVAGIVRPACPRCHRLVRIDKPLDGQRVCRNRIAKSRFEECVRCGARREPATREAEGRPLCPGCLVRDPAHLETCITCGESRMVDSRTGDGPICPNCRPLPILLRPICGRTAPCTLSKLTGLPRCGGCDRRQAHCTVCGRMRGIHSGTADAPFCGPCTTPDAELRRPCPTCGQAERLHTPGPCPPPLHLTTTPPLRTRSTDMRFDDHRVVITAAGRDFGRTLAIRLADLGAEVFLSARTLAAAERVRDEMRGRGHQQVHAFACDLTDQASIRDFAAGVARHTDRIDLLINNGSRYLEGPDLPSASDADVVDTIASGATGTVLTVKNFLPLLLNSYKPDVVTMVSACGTAGHHRSDAHDAFYAAKSAQAGFAEILSKRLRPQGVRVISLYPPDFDNPDPLSEEWETTPREAKDALTAQSLVECILFAVAQPRDCFIKAFHFEQV</sequence>
<proteinExistence type="inferred from homology"/>
<dbReference type="Proteomes" id="UP000579523">
    <property type="component" value="Unassembled WGS sequence"/>
</dbReference>
<dbReference type="InterPro" id="IPR002347">
    <property type="entry name" value="SDR_fam"/>
</dbReference>
<comment type="similarity">
    <text evidence="1">Belongs to the short-chain dehydrogenases/reductases (SDR) family.</text>
</comment>